<comment type="function">
    <text evidence="13">Couples transcription and DNA repair by recognizing RNA polymerase (RNAP) stalled at DNA lesions. Mediates ATP-dependent release of RNAP and its truncated transcript from the DNA, and recruitment of nucleotide excision repair machinery to the damaged site.</text>
</comment>
<gene>
    <name evidence="13 16" type="primary">mfd</name>
    <name evidence="16" type="ORF">NC661_18715</name>
</gene>
<evidence type="ECO:0000256" key="5">
    <source>
        <dbReference type="ARBA" id="ARBA00022801"/>
    </source>
</evidence>
<dbReference type="InterPro" id="IPR001650">
    <property type="entry name" value="Helicase_C-like"/>
</dbReference>
<dbReference type="SMART" id="SM00490">
    <property type="entry name" value="HELICc"/>
    <property type="match status" value="1"/>
</dbReference>
<dbReference type="InterPro" id="IPR003711">
    <property type="entry name" value="CarD-like/TRCF_RID"/>
</dbReference>
<reference evidence="16" key="1">
    <citation type="submission" date="2022-06" db="EMBL/GenBank/DDBJ databases">
        <title>Aquibacillus sp. a new bacterium isolated from soil saline samples.</title>
        <authorList>
            <person name="Galisteo C."/>
            <person name="De La Haba R."/>
            <person name="Sanchez-Porro C."/>
            <person name="Ventosa A."/>
        </authorList>
    </citation>
    <scope>NUCLEOTIDE SEQUENCE</scope>
    <source>
        <strain evidence="16">JCM 12387</strain>
    </source>
</reference>
<evidence type="ECO:0000256" key="9">
    <source>
        <dbReference type="ARBA" id="ARBA00023204"/>
    </source>
</evidence>
<dbReference type="Pfam" id="PF02559">
    <property type="entry name" value="CarD_TRCF_RID"/>
    <property type="match status" value="1"/>
</dbReference>
<evidence type="ECO:0000256" key="11">
    <source>
        <dbReference type="ARBA" id="ARBA00061399"/>
    </source>
</evidence>
<dbReference type="GO" id="GO:0003684">
    <property type="term" value="F:damaged DNA binding"/>
    <property type="evidence" value="ECO:0007669"/>
    <property type="project" value="InterPro"/>
</dbReference>
<dbReference type="InterPro" id="IPR041471">
    <property type="entry name" value="UvrB_inter"/>
</dbReference>
<dbReference type="EMBL" id="JAMQJZ010000020">
    <property type="protein sequence ID" value="MDC3422388.1"/>
    <property type="molecule type" value="Genomic_DNA"/>
</dbReference>
<dbReference type="GO" id="GO:0000716">
    <property type="term" value="P:transcription-coupled nucleotide-excision repair, DNA damage recognition"/>
    <property type="evidence" value="ECO:0007669"/>
    <property type="project" value="UniProtKB-UniRule"/>
</dbReference>
<dbReference type="Gene3D" id="2.40.10.170">
    <property type="match status" value="1"/>
</dbReference>
<dbReference type="SUPFAM" id="SSF52540">
    <property type="entry name" value="P-loop containing nucleoside triphosphate hydrolases"/>
    <property type="match status" value="4"/>
</dbReference>
<evidence type="ECO:0000313" key="16">
    <source>
        <dbReference type="EMBL" id="MDC3422388.1"/>
    </source>
</evidence>
<comment type="subcellular location">
    <subcellularLocation>
        <location evidence="1 13">Cytoplasm</location>
    </subcellularLocation>
</comment>
<dbReference type="Proteomes" id="UP001145072">
    <property type="component" value="Unassembled WGS sequence"/>
</dbReference>
<keyword evidence="6" id="KW-0347">Helicase</keyword>
<dbReference type="InterPro" id="IPR004576">
    <property type="entry name" value="Mfd"/>
</dbReference>
<dbReference type="Gene3D" id="3.90.1150.50">
    <property type="entry name" value="Transcription-repair-coupling factor, D7 domain"/>
    <property type="match status" value="1"/>
</dbReference>
<dbReference type="Pfam" id="PF03461">
    <property type="entry name" value="TRCF"/>
    <property type="match status" value="1"/>
</dbReference>
<dbReference type="SUPFAM" id="SSF141259">
    <property type="entry name" value="CarD-like"/>
    <property type="match status" value="1"/>
</dbReference>
<dbReference type="InterPro" id="IPR047112">
    <property type="entry name" value="RecG/Mfd"/>
</dbReference>
<evidence type="ECO:0000256" key="12">
    <source>
        <dbReference type="ARBA" id="ARBA00070128"/>
    </source>
</evidence>
<dbReference type="PANTHER" id="PTHR47964">
    <property type="entry name" value="ATP-DEPENDENT DNA HELICASE HOMOLOG RECG, CHLOROPLASTIC"/>
    <property type="match status" value="1"/>
</dbReference>
<dbReference type="GO" id="GO:0016787">
    <property type="term" value="F:hydrolase activity"/>
    <property type="evidence" value="ECO:0007669"/>
    <property type="project" value="UniProtKB-KW"/>
</dbReference>
<dbReference type="SMART" id="SM00982">
    <property type="entry name" value="TRCF"/>
    <property type="match status" value="1"/>
</dbReference>
<evidence type="ECO:0000256" key="2">
    <source>
        <dbReference type="ARBA" id="ARBA00022490"/>
    </source>
</evidence>
<name>A0A9X3WPJ8_9BACI</name>
<keyword evidence="2 13" id="KW-0963">Cytoplasm</keyword>
<evidence type="ECO:0000256" key="6">
    <source>
        <dbReference type="ARBA" id="ARBA00022806"/>
    </source>
</evidence>
<dbReference type="SUPFAM" id="SSF143517">
    <property type="entry name" value="TRCF domain-like"/>
    <property type="match status" value="1"/>
</dbReference>
<dbReference type="Pfam" id="PF00270">
    <property type="entry name" value="DEAD"/>
    <property type="match status" value="1"/>
</dbReference>
<dbReference type="AlphaFoldDB" id="A0A9X3WPJ8"/>
<comment type="caution">
    <text evidence="16">The sequence shown here is derived from an EMBL/GenBank/DDBJ whole genome shotgun (WGS) entry which is preliminary data.</text>
</comment>
<keyword evidence="9 13" id="KW-0234">DNA repair</keyword>
<dbReference type="SMART" id="SM01058">
    <property type="entry name" value="CarD_TRCF"/>
    <property type="match status" value="1"/>
</dbReference>
<organism evidence="16 17">
    <name type="scientific">Aquibacillus koreensis</name>
    <dbReference type="NCBI Taxonomy" id="279446"/>
    <lineage>
        <taxon>Bacteria</taxon>
        <taxon>Bacillati</taxon>
        <taxon>Bacillota</taxon>
        <taxon>Bacilli</taxon>
        <taxon>Bacillales</taxon>
        <taxon>Bacillaceae</taxon>
        <taxon>Aquibacillus</taxon>
    </lineage>
</organism>
<dbReference type="GO" id="GO:0003678">
    <property type="term" value="F:DNA helicase activity"/>
    <property type="evidence" value="ECO:0007669"/>
    <property type="project" value="TreeGrafter"/>
</dbReference>
<dbReference type="InterPro" id="IPR005118">
    <property type="entry name" value="TRCF_C"/>
</dbReference>
<protein>
    <recommendedName>
        <fullName evidence="12 13">Transcription-repair-coupling factor</fullName>
        <shortName evidence="13">TRCF</shortName>
        <ecNumber evidence="13">3.6.4.-</ecNumber>
    </recommendedName>
</protein>
<dbReference type="InterPro" id="IPR036101">
    <property type="entry name" value="CarD-like/TRCF_RID_sf"/>
</dbReference>
<comment type="similarity">
    <text evidence="10 13">In the N-terminal section; belongs to the UvrB family.</text>
</comment>
<dbReference type="Gene3D" id="3.40.50.300">
    <property type="entry name" value="P-loop containing nucleotide triphosphate hydrolases"/>
    <property type="match status" value="2"/>
</dbReference>
<dbReference type="SMART" id="SM00487">
    <property type="entry name" value="DEXDc"/>
    <property type="match status" value="1"/>
</dbReference>
<comment type="similarity">
    <text evidence="11 13">In the C-terminal section; belongs to the helicase family. RecG subfamily.</text>
</comment>
<dbReference type="InterPro" id="IPR014001">
    <property type="entry name" value="Helicase_ATP-bd"/>
</dbReference>
<dbReference type="PROSITE" id="PS51194">
    <property type="entry name" value="HELICASE_CTER"/>
    <property type="match status" value="1"/>
</dbReference>
<dbReference type="CDD" id="cd17991">
    <property type="entry name" value="DEXHc_TRCF"/>
    <property type="match status" value="1"/>
</dbReference>
<evidence type="ECO:0000256" key="7">
    <source>
        <dbReference type="ARBA" id="ARBA00022840"/>
    </source>
</evidence>
<evidence type="ECO:0000256" key="1">
    <source>
        <dbReference type="ARBA" id="ARBA00004496"/>
    </source>
</evidence>
<dbReference type="FunFam" id="3.40.50.300:FF:000546">
    <property type="entry name" value="Transcription-repair-coupling factor"/>
    <property type="match status" value="1"/>
</dbReference>
<sequence>MQGIKEFLKAQDDIYSVISGVSSGLNEQLVAGLSGSARSILASLINESTKKPVLLVTHQLMQAQQLYEDLVEVSDEGNVHLYPVNELVASEIAIASPELRSQRIDALTKWLDQKSGILVAPVAALKRMLPPATYWKMYQLEFKIGEEIPIEKYLSSFIDMGYERVEMTASPGEFSVRGGIIDVYPITEDYPIRIELFDNEIDSIRYYDSETQRSLEKVNQVTIDPATELLLTQSDMLRGAQRLENELAASLKKLKKQSDKETLAEVVGHDLERLKQQERFQEMYKYGFYFYEQPASLLDYLPDDGLIILDEMSRIQETAMRLDEEEAEWYSSVLAANHMVRDLSISYDWHDVWANMKQPRLYLSVFLRHIPNTNPQNIVNMSCRSMQQFHGQMNLLQNEVTRWGKSDYSVIIFAPDHKRADKIQAVLEDYDMEAIVATNDTHLPTKTPTIVVGNISSGFELPMHKLAIITENELFKKKTARPKRKQKISNAERIKNYQELKVGDYVVHANHGIGRYLGIETLEVNGLHKDFMLLKYSGDDKLFVPIDQIELVQKYVGSEGKEPKLYKLGGSEWKKVKSKVQSTVEDIADDLIELYAEREATKGYAFSEDTTMQREFEDAFPYQETEDQLRCIEEIKQDMQQIRPMDRLLCGDVGYGKTEVAIRAAFKAIADGKQVAILVPTTILAQQHYETIIERFHDYPINVGLLSRFRTRKQQNETIANIGKGLIDVVIGTHRILSKDVKFKNIGLLIVDEEQRFGVKHKEKIKQLKTNVDVLTLTATPIPRTLHMSMLGVRDLSVIETPPENRFPIQTYVLEYNPVFLREAIEREMARGGQVFFLYNRVNNIERMAQEISALVDDARVAFAHGQMNESELENVMFSFLEGEFDVLVSTTIIETGVDIPNVNTLIVYDADRMGLSQLYQLRGRVGRSNRVAYAYFTYQKDKVLTEVAEKRLQAIKEFTELGSGFKIAMRDLSIRGAGNLLGAQQHGFIDSVGFDMYSQMLTDAINARKEGKNIEEIKPFEVELNLDLDAYIPDTYIEDGKQKIDMYKRFQAIDSQEDIHDLREEIIDRFGDYPIEVDNLFHVSTLKLYAKREKVESISERKQKMEILVDDQASQQLDGAKLFEFSNQYGRMIQLGTEGKKLKVVFNWDKKTYPERYDHAEQFIQSLKDMKRV</sequence>
<keyword evidence="4 13" id="KW-0227">DNA damage</keyword>
<dbReference type="PANTHER" id="PTHR47964:SF1">
    <property type="entry name" value="ATP-DEPENDENT DNA HELICASE HOMOLOG RECG, CHLOROPLASTIC"/>
    <property type="match status" value="1"/>
</dbReference>
<dbReference type="InterPro" id="IPR027417">
    <property type="entry name" value="P-loop_NTPase"/>
</dbReference>
<dbReference type="EC" id="3.6.4.-" evidence="13"/>
<dbReference type="HAMAP" id="MF_00969">
    <property type="entry name" value="TRCF"/>
    <property type="match status" value="1"/>
</dbReference>
<evidence type="ECO:0000256" key="8">
    <source>
        <dbReference type="ARBA" id="ARBA00023125"/>
    </source>
</evidence>
<dbReference type="InterPro" id="IPR048635">
    <property type="entry name" value="MFD_D3"/>
</dbReference>
<dbReference type="Gene3D" id="3.30.2060.10">
    <property type="entry name" value="Penicillin-binding protein 1b domain"/>
    <property type="match status" value="1"/>
</dbReference>
<keyword evidence="5 13" id="KW-0378">Hydrolase</keyword>
<keyword evidence="7 13" id="KW-0067">ATP-binding</keyword>
<accession>A0A9X3WPJ8</accession>
<evidence type="ECO:0000256" key="13">
    <source>
        <dbReference type="HAMAP-Rule" id="MF_00969"/>
    </source>
</evidence>
<dbReference type="Pfam" id="PF21132">
    <property type="entry name" value="MFD_D3"/>
    <property type="match status" value="1"/>
</dbReference>
<evidence type="ECO:0000256" key="4">
    <source>
        <dbReference type="ARBA" id="ARBA00022763"/>
    </source>
</evidence>
<proteinExistence type="inferred from homology"/>
<dbReference type="InterPro" id="IPR011545">
    <property type="entry name" value="DEAD/DEAH_box_helicase_dom"/>
</dbReference>
<feature type="domain" description="Helicase C-terminal" evidence="15">
    <location>
        <begin position="820"/>
        <end position="974"/>
    </location>
</feature>
<dbReference type="Pfam" id="PF00271">
    <property type="entry name" value="Helicase_C"/>
    <property type="match status" value="1"/>
</dbReference>
<evidence type="ECO:0000256" key="3">
    <source>
        <dbReference type="ARBA" id="ARBA00022741"/>
    </source>
</evidence>
<keyword evidence="8 13" id="KW-0238">DNA-binding</keyword>
<dbReference type="NCBIfam" id="TIGR00580">
    <property type="entry name" value="mfd"/>
    <property type="match status" value="1"/>
</dbReference>
<keyword evidence="17" id="KW-1185">Reference proteome</keyword>
<feature type="domain" description="Helicase ATP-binding" evidence="14">
    <location>
        <begin position="638"/>
        <end position="799"/>
    </location>
</feature>
<evidence type="ECO:0000259" key="15">
    <source>
        <dbReference type="PROSITE" id="PS51194"/>
    </source>
</evidence>
<dbReference type="InterPro" id="IPR037235">
    <property type="entry name" value="TRCF-like_C_D7"/>
</dbReference>
<dbReference type="Pfam" id="PF17757">
    <property type="entry name" value="UvrB_inter"/>
    <property type="match status" value="1"/>
</dbReference>
<dbReference type="GO" id="GO:0006355">
    <property type="term" value="P:regulation of DNA-templated transcription"/>
    <property type="evidence" value="ECO:0007669"/>
    <property type="project" value="UniProtKB-UniRule"/>
</dbReference>
<dbReference type="GO" id="GO:0005524">
    <property type="term" value="F:ATP binding"/>
    <property type="evidence" value="ECO:0007669"/>
    <property type="project" value="UniProtKB-UniRule"/>
</dbReference>
<dbReference type="GO" id="GO:0005737">
    <property type="term" value="C:cytoplasm"/>
    <property type="evidence" value="ECO:0007669"/>
    <property type="project" value="UniProtKB-SubCell"/>
</dbReference>
<keyword evidence="3 13" id="KW-0547">Nucleotide-binding</keyword>
<dbReference type="Gene3D" id="3.40.50.11180">
    <property type="match status" value="1"/>
</dbReference>
<evidence type="ECO:0000259" key="14">
    <source>
        <dbReference type="PROSITE" id="PS51192"/>
    </source>
</evidence>
<dbReference type="RefSeq" id="WP_259865808.1">
    <property type="nucleotide sequence ID" value="NZ_JAMQJZ010000020.1"/>
</dbReference>
<dbReference type="PROSITE" id="PS51192">
    <property type="entry name" value="HELICASE_ATP_BIND_1"/>
    <property type="match status" value="1"/>
</dbReference>
<evidence type="ECO:0000313" key="17">
    <source>
        <dbReference type="Proteomes" id="UP001145072"/>
    </source>
</evidence>
<evidence type="ECO:0000256" key="10">
    <source>
        <dbReference type="ARBA" id="ARBA00061104"/>
    </source>
</evidence>